<gene>
    <name evidence="2" type="ORF">OUY24_18120</name>
</gene>
<organism evidence="2 3">
    <name type="scientific">Nonomuraea ferruginea</name>
    <dbReference type="NCBI Taxonomy" id="46174"/>
    <lineage>
        <taxon>Bacteria</taxon>
        <taxon>Bacillati</taxon>
        <taxon>Actinomycetota</taxon>
        <taxon>Actinomycetes</taxon>
        <taxon>Streptosporangiales</taxon>
        <taxon>Streptosporangiaceae</taxon>
        <taxon>Nonomuraea</taxon>
    </lineage>
</organism>
<reference evidence="2 3" key="1">
    <citation type="submission" date="2022-11" db="EMBL/GenBank/DDBJ databases">
        <title>Nonomuraea corallina sp. nov., a new species of the genus Nonomuraea isolated from sea side sediment in Thai sea.</title>
        <authorList>
            <person name="Ngamcharungchit C."/>
            <person name="Matsumoto A."/>
            <person name="Suriyachadkun C."/>
            <person name="Panbangred W."/>
            <person name="Inahashi Y."/>
            <person name="Intra B."/>
        </authorList>
    </citation>
    <scope>NUCLEOTIDE SEQUENCE [LARGE SCALE GENOMIC DNA]</scope>
    <source>
        <strain evidence="2 3">DSM 43553</strain>
    </source>
</reference>
<protein>
    <submittedName>
        <fullName evidence="2">Uncharacterized protein</fullName>
    </submittedName>
</protein>
<dbReference type="Proteomes" id="UP001212498">
    <property type="component" value="Unassembled WGS sequence"/>
</dbReference>
<comment type="caution">
    <text evidence="2">The sequence shown here is derived from an EMBL/GenBank/DDBJ whole genome shotgun (WGS) entry which is preliminary data.</text>
</comment>
<feature type="region of interest" description="Disordered" evidence="1">
    <location>
        <begin position="68"/>
        <end position="102"/>
    </location>
</feature>
<evidence type="ECO:0000313" key="3">
    <source>
        <dbReference type="Proteomes" id="UP001212498"/>
    </source>
</evidence>
<proteinExistence type="predicted"/>
<dbReference type="RefSeq" id="WP_271277065.1">
    <property type="nucleotide sequence ID" value="NZ_BAABFD010000005.1"/>
</dbReference>
<dbReference type="EMBL" id="JAPNUD010000044">
    <property type="protein sequence ID" value="MDA0642554.1"/>
    <property type="molecule type" value="Genomic_DNA"/>
</dbReference>
<keyword evidence="3" id="KW-1185">Reference proteome</keyword>
<evidence type="ECO:0000313" key="2">
    <source>
        <dbReference type="EMBL" id="MDA0642554.1"/>
    </source>
</evidence>
<evidence type="ECO:0000256" key="1">
    <source>
        <dbReference type="SAM" id="MobiDB-lite"/>
    </source>
</evidence>
<name>A0ABT4SZF9_9ACTN</name>
<sequence length="102" mass="10965">MIAHRGLEPPVGDLTAVIALLTHQFGDRDTRQRAPERSLELATAADVIAFAGVDVADAIGAFRTGALDQRVSPGTPPPGRSLGWSRRLRGRTRRKPTRRGAS</sequence>
<accession>A0ABT4SZF9</accession>
<feature type="compositionally biased region" description="Basic residues" evidence="1">
    <location>
        <begin position="86"/>
        <end position="102"/>
    </location>
</feature>